<dbReference type="Proteomes" id="UP001346869">
    <property type="component" value="Unassembled WGS sequence"/>
</dbReference>
<gene>
    <name evidence="3" type="ORF">PBY51_017441</name>
</gene>
<feature type="transmembrane region" description="Helical" evidence="2">
    <location>
        <begin position="330"/>
        <end position="350"/>
    </location>
</feature>
<keyword evidence="4" id="KW-1185">Reference proteome</keyword>
<keyword evidence="2" id="KW-0472">Membrane</keyword>
<dbReference type="EMBL" id="JAUZQC010000012">
    <property type="protein sequence ID" value="KAK5862008.1"/>
    <property type="molecule type" value="Genomic_DNA"/>
</dbReference>
<evidence type="ECO:0000313" key="4">
    <source>
        <dbReference type="Proteomes" id="UP001346869"/>
    </source>
</evidence>
<organism evidence="3 4">
    <name type="scientific">Eleginops maclovinus</name>
    <name type="common">Patagonian blennie</name>
    <name type="synonym">Eleginus maclovinus</name>
    <dbReference type="NCBI Taxonomy" id="56733"/>
    <lineage>
        <taxon>Eukaryota</taxon>
        <taxon>Metazoa</taxon>
        <taxon>Chordata</taxon>
        <taxon>Craniata</taxon>
        <taxon>Vertebrata</taxon>
        <taxon>Euteleostomi</taxon>
        <taxon>Actinopterygii</taxon>
        <taxon>Neopterygii</taxon>
        <taxon>Teleostei</taxon>
        <taxon>Neoteleostei</taxon>
        <taxon>Acanthomorphata</taxon>
        <taxon>Eupercaria</taxon>
        <taxon>Perciformes</taxon>
        <taxon>Notothenioidei</taxon>
        <taxon>Eleginopidae</taxon>
        <taxon>Eleginops</taxon>
    </lineage>
</organism>
<evidence type="ECO:0000313" key="3">
    <source>
        <dbReference type="EMBL" id="KAK5862008.1"/>
    </source>
</evidence>
<evidence type="ECO:0000256" key="2">
    <source>
        <dbReference type="SAM" id="Phobius"/>
    </source>
</evidence>
<comment type="caution">
    <text evidence="3">The sequence shown here is derived from an EMBL/GenBank/DDBJ whole genome shotgun (WGS) entry which is preliminary data.</text>
</comment>
<reference evidence="3 4" key="1">
    <citation type="journal article" date="2023" name="Genes (Basel)">
        <title>Chromosome-Level Genome Assembly and Circadian Gene Repertoire of the Patagonia Blennie Eleginops maclovinus-The Closest Ancestral Proxy of Antarctic Cryonotothenioids.</title>
        <authorList>
            <person name="Cheng C.C."/>
            <person name="Rivera-Colon A.G."/>
            <person name="Minhas B.F."/>
            <person name="Wilson L."/>
            <person name="Rayamajhi N."/>
            <person name="Vargas-Chacoff L."/>
            <person name="Catchen J.M."/>
        </authorList>
    </citation>
    <scope>NUCLEOTIDE SEQUENCE [LARGE SCALE GENOMIC DNA]</scope>
    <source>
        <strain evidence="3">JMC-PN-2008</strain>
    </source>
</reference>
<proteinExistence type="predicted"/>
<dbReference type="AlphaFoldDB" id="A0AAN7XEZ0"/>
<protein>
    <submittedName>
        <fullName evidence="3">Uncharacterized protein</fullName>
    </submittedName>
</protein>
<name>A0AAN7XEZ0_ELEMC</name>
<accession>A0AAN7XEZ0</accession>
<evidence type="ECO:0000256" key="1">
    <source>
        <dbReference type="SAM" id="MobiDB-lite"/>
    </source>
</evidence>
<keyword evidence="2" id="KW-0812">Transmembrane</keyword>
<feature type="region of interest" description="Disordered" evidence="1">
    <location>
        <begin position="284"/>
        <end position="320"/>
    </location>
</feature>
<keyword evidence="2" id="KW-1133">Transmembrane helix</keyword>
<reference evidence="3 4" key="2">
    <citation type="journal article" date="2023" name="Mol. Biol. Evol.">
        <title>Genomics of Secondarily Temperate Adaptation in the Only Non-Antarctic Icefish.</title>
        <authorList>
            <person name="Rivera-Colon A.G."/>
            <person name="Rayamajhi N."/>
            <person name="Minhas B.F."/>
            <person name="Madrigal G."/>
            <person name="Bilyk K.T."/>
            <person name="Yoon V."/>
            <person name="Hune M."/>
            <person name="Gregory S."/>
            <person name="Cheng C.H.C."/>
            <person name="Catchen J.M."/>
        </authorList>
    </citation>
    <scope>NUCLEOTIDE SEQUENCE [LARGE SCALE GENOMIC DNA]</scope>
    <source>
        <strain evidence="3">JMC-PN-2008</strain>
    </source>
</reference>
<sequence length="363" mass="39763">MKHVFIDHYIESALPVAEKGSFVKPIPKEERDTVDSPCSHTPVFEYAAGPKTHSVFAEEHFTKPPTCIVAQNIYFPPQVKSDNNPDDEAVKILTGKATITEEQPEVEGNESCTKMDAWEIPEKPKGPLLVSKINHRKKRVAGMSWKELLACGIVFVLFAVSGGSPVPDTGAPSSTDCKCRDIYPSAAKCYTCKDNDGCKTLNAIYNSSYPHYPIYTRHVNQIFPICSEISPPGDKCTVCLNQSTIIIFCSMNIEEIDLVESTGFHIGTFPLKCVKLHPSGPTSQPTVSVFGEKQQTPGPTSQLPNVPNPNLSEPNVSRNTTVNSRTHPGLIFSCVLFVIMLVALGISCCCKKRGFQAVNSEEL</sequence>